<evidence type="ECO:0000256" key="1">
    <source>
        <dbReference type="SAM" id="MobiDB-lite"/>
    </source>
</evidence>
<dbReference type="AlphaFoldDB" id="A0ABD0UJM4"/>
<organism evidence="2 3">
    <name type="scientific">Dendrobium thyrsiflorum</name>
    <name type="common">Pinecone-like raceme dendrobium</name>
    <name type="synonym">Orchid</name>
    <dbReference type="NCBI Taxonomy" id="117978"/>
    <lineage>
        <taxon>Eukaryota</taxon>
        <taxon>Viridiplantae</taxon>
        <taxon>Streptophyta</taxon>
        <taxon>Embryophyta</taxon>
        <taxon>Tracheophyta</taxon>
        <taxon>Spermatophyta</taxon>
        <taxon>Magnoliopsida</taxon>
        <taxon>Liliopsida</taxon>
        <taxon>Asparagales</taxon>
        <taxon>Orchidaceae</taxon>
        <taxon>Epidendroideae</taxon>
        <taxon>Malaxideae</taxon>
        <taxon>Dendrobiinae</taxon>
        <taxon>Dendrobium</taxon>
    </lineage>
</organism>
<gene>
    <name evidence="2" type="ORF">M5K25_016444</name>
</gene>
<feature type="region of interest" description="Disordered" evidence="1">
    <location>
        <begin position="177"/>
        <end position="200"/>
    </location>
</feature>
<name>A0ABD0UJM4_DENTH</name>
<comment type="caution">
    <text evidence="2">The sequence shown here is derived from an EMBL/GenBank/DDBJ whole genome shotgun (WGS) entry which is preliminary data.</text>
</comment>
<evidence type="ECO:0000313" key="3">
    <source>
        <dbReference type="Proteomes" id="UP001552299"/>
    </source>
</evidence>
<evidence type="ECO:0000313" key="2">
    <source>
        <dbReference type="EMBL" id="KAL0913015.1"/>
    </source>
</evidence>
<protein>
    <submittedName>
        <fullName evidence="2">Uncharacterized protein</fullName>
    </submittedName>
</protein>
<accession>A0ABD0UJM4</accession>
<keyword evidence="3" id="KW-1185">Reference proteome</keyword>
<reference evidence="2 3" key="1">
    <citation type="journal article" date="2024" name="Plant Biotechnol. J.">
        <title>Dendrobium thyrsiflorum genome and its molecular insights into genes involved in important horticultural traits.</title>
        <authorList>
            <person name="Chen B."/>
            <person name="Wang J.Y."/>
            <person name="Zheng P.J."/>
            <person name="Li K.L."/>
            <person name="Liang Y.M."/>
            <person name="Chen X.F."/>
            <person name="Zhang C."/>
            <person name="Zhao X."/>
            <person name="He X."/>
            <person name="Zhang G.Q."/>
            <person name="Liu Z.J."/>
            <person name="Xu Q."/>
        </authorList>
    </citation>
    <scope>NUCLEOTIDE SEQUENCE [LARGE SCALE GENOMIC DNA]</scope>
    <source>
        <strain evidence="2">GZMU011</strain>
    </source>
</reference>
<sequence>MFLDSSVSPCSAVSVAFMAGWSVVPYCFEVFWPSPFPSPIGYCGRKTCGFPLGKACELVPSLSPSSRKACELLLLRLGFLPLSSLRKRPPHMQELDFSNSLPTSNAMADPGIDHGFIYNTKGQVDILQSPFFDFSPDVDHSMEEYVDRIIFQLAATIDVQLSSVQWLVGSNAKKSTNAKNLPMPSSSSGDEEFSSGGELM</sequence>
<proteinExistence type="predicted"/>
<dbReference type="Proteomes" id="UP001552299">
    <property type="component" value="Unassembled WGS sequence"/>
</dbReference>
<dbReference type="EMBL" id="JANQDX010000013">
    <property type="protein sequence ID" value="KAL0913015.1"/>
    <property type="molecule type" value="Genomic_DNA"/>
</dbReference>